<evidence type="ECO:0000256" key="6">
    <source>
        <dbReference type="PROSITE-ProRule" id="PRU00235"/>
    </source>
</evidence>
<evidence type="ECO:0000256" key="3">
    <source>
        <dbReference type="ARBA" id="ARBA00022771"/>
    </source>
</evidence>
<evidence type="ECO:0000256" key="2">
    <source>
        <dbReference type="ARBA" id="ARBA00022737"/>
    </source>
</evidence>
<keyword evidence="2" id="KW-0677">Repeat</keyword>
<feature type="region of interest" description="Disordered" evidence="7">
    <location>
        <begin position="532"/>
        <end position="573"/>
    </location>
</feature>
<dbReference type="InterPro" id="IPR058923">
    <property type="entry name" value="RCC1-like_dom"/>
</dbReference>
<dbReference type="PRINTS" id="PR00633">
    <property type="entry name" value="RCCNDNSATION"/>
</dbReference>
<dbReference type="Proteomes" id="UP000076738">
    <property type="component" value="Unassembled WGS sequence"/>
</dbReference>
<dbReference type="InterPro" id="IPR009091">
    <property type="entry name" value="RCC1/BLIP-II"/>
</dbReference>
<dbReference type="SMART" id="SM00249">
    <property type="entry name" value="PHD"/>
    <property type="match status" value="1"/>
</dbReference>
<feature type="repeat" description="RCC1" evidence="6">
    <location>
        <begin position="286"/>
        <end position="341"/>
    </location>
</feature>
<evidence type="ECO:0000256" key="5">
    <source>
        <dbReference type="PROSITE-ProRule" id="PRU00146"/>
    </source>
</evidence>
<dbReference type="EMBL" id="KV417266">
    <property type="protein sequence ID" value="KZP01402.1"/>
    <property type="molecule type" value="Genomic_DNA"/>
</dbReference>
<dbReference type="GO" id="GO:0016020">
    <property type="term" value="C:membrane"/>
    <property type="evidence" value="ECO:0007669"/>
    <property type="project" value="TreeGrafter"/>
</dbReference>
<dbReference type="Pfam" id="PF25390">
    <property type="entry name" value="WD40_RLD"/>
    <property type="match status" value="1"/>
</dbReference>
<dbReference type="PROSITE" id="PS00626">
    <property type="entry name" value="RCC1_2"/>
    <property type="match status" value="1"/>
</dbReference>
<reference evidence="9 10" key="1">
    <citation type="journal article" date="2016" name="Mol. Biol. Evol.">
        <title>Comparative Genomics of Early-Diverging Mushroom-Forming Fungi Provides Insights into the Origins of Lignocellulose Decay Capabilities.</title>
        <authorList>
            <person name="Nagy L.G."/>
            <person name="Riley R."/>
            <person name="Tritt A."/>
            <person name="Adam C."/>
            <person name="Daum C."/>
            <person name="Floudas D."/>
            <person name="Sun H."/>
            <person name="Yadav J.S."/>
            <person name="Pangilinan J."/>
            <person name="Larsson K.H."/>
            <person name="Matsuura K."/>
            <person name="Barry K."/>
            <person name="Labutti K."/>
            <person name="Kuo R."/>
            <person name="Ohm R.A."/>
            <person name="Bhattacharya S.S."/>
            <person name="Shirouzu T."/>
            <person name="Yoshinaga Y."/>
            <person name="Martin F.M."/>
            <person name="Grigoriev I.V."/>
            <person name="Hibbett D.S."/>
        </authorList>
    </citation>
    <scope>NUCLEOTIDE SEQUENCE [LARGE SCALE GENOMIC DNA]</scope>
    <source>
        <strain evidence="9 10">TUFC12733</strain>
    </source>
</reference>
<sequence length="573" mass="60331">MIDPPAVAVADPTSPGPGPEHEHEHPPTLVAPSPAVPGKQQWGRVLICGGTNWLALGKKGLPVDPDSPDLASPHTLRSLSNVKATGVYTSHSACHAIVIDVAGAAYLFGRNASSCLGLPTSTSPSISHRSPRRLLPSELGAPGGTKFTHAAVGRNHSLLVGDDGSVWSAGQNAHGQCAQPAGGEVGGFRLIGGGWARGKQREKAVFAAAGVNFSLVLTESGRVYAFGSGEHGQLGNGRTGERIAQANKTTYDVEDDPVLIKGPLEGKKVVQIACGQQHAIALTMDGLAYVWGFNGYCRLGLGHQKDVLLPTLVPQYAGANPLTRAAFVAAGPTATIVIDRQRMLQMAGKFKTSGAGSVGQPFTTFRYFAEIQGCKMLLASAGGVTHFATADDDDSSGTTGVMTIAWGQNAINSELGLGEGQPKSTPKPVRVETLNGIDVLALAAGQNTSFFLARPNEALGELPRFPETVPAPNLCVVCDEDREARGEEALECEKCDTPYHLGCLDPPLEGIPEGQWFCPKCEREFVEVVLPLPVPGGKKPVGGKEEEPKKRGRPAKRKAEEDSEPERKVKVKK</sequence>
<protein>
    <submittedName>
        <fullName evidence="9">RCC1/BLIP-II protein</fullName>
    </submittedName>
</protein>
<feature type="domain" description="PHD-type" evidence="8">
    <location>
        <begin position="472"/>
        <end position="524"/>
    </location>
</feature>
<keyword evidence="10" id="KW-1185">Reference proteome</keyword>
<dbReference type="OrthoDB" id="5370059at2759"/>
<feature type="repeat" description="RCC1" evidence="6">
    <location>
        <begin position="401"/>
        <end position="455"/>
    </location>
</feature>
<dbReference type="PROSITE" id="PS50016">
    <property type="entry name" value="ZF_PHD_2"/>
    <property type="match status" value="1"/>
</dbReference>
<dbReference type="PANTHER" id="PTHR46207">
    <property type="entry name" value="PROTEIN RCC2"/>
    <property type="match status" value="1"/>
</dbReference>
<keyword evidence="4" id="KW-0862">Zinc</keyword>
<feature type="repeat" description="RCC1" evidence="6">
    <location>
        <begin position="221"/>
        <end position="285"/>
    </location>
</feature>
<dbReference type="PROSITE" id="PS50012">
    <property type="entry name" value="RCC1_3"/>
    <property type="match status" value="4"/>
</dbReference>
<dbReference type="Gene3D" id="3.30.40.10">
    <property type="entry name" value="Zinc/RING finger domain, C3HC4 (zinc finger)"/>
    <property type="match status" value="1"/>
</dbReference>
<dbReference type="PROSITE" id="PS01359">
    <property type="entry name" value="ZF_PHD_1"/>
    <property type="match status" value="1"/>
</dbReference>
<dbReference type="GO" id="GO:0008270">
    <property type="term" value="F:zinc ion binding"/>
    <property type="evidence" value="ECO:0007669"/>
    <property type="project" value="UniProtKB-KW"/>
</dbReference>
<keyword evidence="1" id="KW-0479">Metal-binding</keyword>
<dbReference type="InterPro" id="IPR001965">
    <property type="entry name" value="Znf_PHD"/>
</dbReference>
<evidence type="ECO:0000313" key="10">
    <source>
        <dbReference type="Proteomes" id="UP000076738"/>
    </source>
</evidence>
<dbReference type="STRING" id="1330018.A0A167RY62"/>
<evidence type="ECO:0000259" key="8">
    <source>
        <dbReference type="PROSITE" id="PS50016"/>
    </source>
</evidence>
<dbReference type="PANTHER" id="PTHR46207:SF1">
    <property type="entry name" value="PROTEIN RCC2"/>
    <property type="match status" value="1"/>
</dbReference>
<evidence type="ECO:0000256" key="1">
    <source>
        <dbReference type="ARBA" id="ARBA00022723"/>
    </source>
</evidence>
<dbReference type="InterPro" id="IPR019787">
    <property type="entry name" value="Znf_PHD-finger"/>
</dbReference>
<accession>A0A167RY62</accession>
<dbReference type="InterPro" id="IPR000408">
    <property type="entry name" value="Reg_chr_condens"/>
</dbReference>
<feature type="repeat" description="RCC1" evidence="6">
    <location>
        <begin position="103"/>
        <end position="163"/>
    </location>
</feature>
<evidence type="ECO:0000256" key="4">
    <source>
        <dbReference type="ARBA" id="ARBA00022833"/>
    </source>
</evidence>
<dbReference type="SUPFAM" id="SSF57903">
    <property type="entry name" value="FYVE/PHD zinc finger"/>
    <property type="match status" value="1"/>
</dbReference>
<feature type="compositionally biased region" description="Basic and acidic residues" evidence="7">
    <location>
        <begin position="557"/>
        <end position="573"/>
    </location>
</feature>
<evidence type="ECO:0000256" key="7">
    <source>
        <dbReference type="SAM" id="MobiDB-lite"/>
    </source>
</evidence>
<keyword evidence="3 5" id="KW-0863">Zinc-finger</keyword>
<gene>
    <name evidence="9" type="ORF">CALVIDRAFT_532160</name>
</gene>
<name>A0A167RY62_CALVF</name>
<dbReference type="InterPro" id="IPR019786">
    <property type="entry name" value="Zinc_finger_PHD-type_CS"/>
</dbReference>
<dbReference type="InterPro" id="IPR013083">
    <property type="entry name" value="Znf_RING/FYVE/PHD"/>
</dbReference>
<dbReference type="InterPro" id="IPR011011">
    <property type="entry name" value="Znf_FYVE_PHD"/>
</dbReference>
<organism evidence="9 10">
    <name type="scientific">Calocera viscosa (strain TUFC12733)</name>
    <dbReference type="NCBI Taxonomy" id="1330018"/>
    <lineage>
        <taxon>Eukaryota</taxon>
        <taxon>Fungi</taxon>
        <taxon>Dikarya</taxon>
        <taxon>Basidiomycota</taxon>
        <taxon>Agaricomycotina</taxon>
        <taxon>Dacrymycetes</taxon>
        <taxon>Dacrymycetales</taxon>
        <taxon>Dacrymycetaceae</taxon>
        <taxon>Calocera</taxon>
    </lineage>
</organism>
<evidence type="ECO:0000313" key="9">
    <source>
        <dbReference type="EMBL" id="KZP01402.1"/>
    </source>
</evidence>
<proteinExistence type="predicted"/>
<dbReference type="SUPFAM" id="SSF50985">
    <property type="entry name" value="RCC1/BLIP-II"/>
    <property type="match status" value="1"/>
</dbReference>
<feature type="region of interest" description="Disordered" evidence="7">
    <location>
        <begin position="1"/>
        <end position="36"/>
    </location>
</feature>
<dbReference type="Pfam" id="PF00628">
    <property type="entry name" value="PHD"/>
    <property type="match status" value="1"/>
</dbReference>
<dbReference type="GO" id="GO:0031267">
    <property type="term" value="F:small GTPase binding"/>
    <property type="evidence" value="ECO:0007669"/>
    <property type="project" value="TreeGrafter"/>
</dbReference>
<dbReference type="Gene3D" id="2.130.10.30">
    <property type="entry name" value="Regulator of chromosome condensation 1/beta-lactamase-inhibitor protein II"/>
    <property type="match status" value="2"/>
</dbReference>
<dbReference type="InterPro" id="IPR028641">
    <property type="entry name" value="RCC2"/>
</dbReference>
<dbReference type="AlphaFoldDB" id="A0A167RY62"/>